<sequence>MGNTVSTSGARLAGLSNLVGEVGNDVQYEKSMGSSRFLKAIRARHRHGPIVVKTFIKPDPGFSLRNLVRRLRVEREALADVPNVLTYQKVVETEKAGYLIRQWLASNLYDRISTRPFLTTIEKKWITYQLLYAMRDSRGRKIPHGDLKCENILVTTSLMVYVTDFAASFKPAYLPLDDPADFSFFFDTSGRRTCYVAPERFYEADSEIAKQKAAARLAGGTFPMPSDVTAAGALGRATIDVPGISPAGFSSDPYMDILGLGKRDGKVTEAMDVFSLGCVIAELWRDGSPTFTLSQLFKYRENNFDVEVALAEIADSHVRDMVRSMISLDPKDRKTFDQYLVEGYGRAFPASFYVFFHQYLVELQRTPAVALAKGETGTIPSSPSGPSNASSAAPSVSGRQTSGATGVGDNSTSTTSRLESDERVEQLYEEWSKIVTFFDDKQQTDEDKGASNLPFLSDPLMLDAYSMDGGDREGAERVIPVQLNIPGLQCQSLDADTGYITEDGTALIILSVILANLRNCLRPSSKCHALDLLLHLSSRWLSDETKLDRVIPFVISLLDDESVQVRMAAVRACTQLLMLVKVITPSNASIFPEYIMPNIKGLSLDPSTAVRCVYASCLVPLAKTGERYLQMAQAMKAEGLFAVERDLTGDFLDSQPDESNYDAQLQLLQNVIQEQVTTLLTDPSAAVKRSLLSNIAPLCNFYGKAKTNDVLLSHMITYLNDRNWLLREAFFETIVGVAPVAGERSLEEYILPLMTQALSDTEEFVVVRVLNGLTRLVEGDLFRKAKILDLLSSTVGFLCHPNLWIREAAAGFVAMSVTRLNATEVWSIVYPSIRPLLKSDIHEITELNLLDGVRRPLPRPVFQAAVLWASKASKTSFWRPSSESKGKVGLRNGLGTEGIGLLLGKTGRTLRQTTIARSEEDDGYLDKLRTLGMENEDEVKLVALRDYIWKVAKHSSGSLKSQSSVDFDVSAPLLVADSSHHLRPGLEVQTLEGITPQTIFFSTNPDTSSAKVNYPDGCSIPAGTFRSQHDGSFSGKVARRRLAGQRIVSDGSWLGPSEEIRRRIVSNSSTYTMSPIAPMESGEKLLSGAQAPPNPTGVQRPTSPVASSSGQARLGLGKAPAAIASSHLNATGTMTELAAKLRSLDAGPRDSSSRVTPAGSTTQTARERGQAQLANEGPSFSSTYDGNDPYIRAHLEAIFLKSFRDRPEFGPRVHAGPPRRRGARSALPSGPKSSSSSSNRRPEGNLIAYFTEHTGPITSVAVSPDHLFFVSGSEDGTSKVWDTARLEKNVTSRSRATYSAQKGAITAVIALEGSHCIASTATDGSLHVWRVGLTHGSSIPRYSKPKLVSNFQLSTPGEYATCLIQLSTETTSNLILGTSHARLTVLDLRTMQVLQTLRNPIQYGPITCMCADKRKSWLLVGTLGGVVSLWDLRFGLLLRSWRVGTTGSRSTADFDAGEPLSGGLLRVNRCALHPSKGKGRWVLIASERVAPTTTRSPHRGGTHVPKATETLVETWDIDRGVRVETFETGPFPKPASASQGVSQQENGRHDEEARDAMPSSIITSEAPADDTMGPAAAIERLLRERQRVERNEARDGADDKEDEKRIQAVEEKATDEELEEEELVLKATGERCSVRALHVSLEGYSSSSIIPNSSGQMTGGWLDAGKLAAEADGEGSQAAAKSSSTTTTTTPTSGAAGFMISAGEDRKIRFWDLGRVEKGVCIGTVEEKSEFKSFSGPCTSSSSSSPHSHAGGGQQQQQRPIPAKGAEDTGAGRVNPPASSSTSSSSSPSPTPTTPHHLLAGPNAINMTRHVHQLHVPSSSRPQMRSPLLAHPQTQHANALSRVHRDAITAIVVIEHPFRAIVAGDRSGCIRVWE</sequence>
<reference evidence="1 2" key="1">
    <citation type="journal article" date="2018" name="Mol. Biol. Evol.">
        <title>Broad Genomic Sampling Reveals a Smut Pathogenic Ancestry of the Fungal Clade Ustilaginomycotina.</title>
        <authorList>
            <person name="Kijpornyongpan T."/>
            <person name="Mondo S.J."/>
            <person name="Barry K."/>
            <person name="Sandor L."/>
            <person name="Lee J."/>
            <person name="Lipzen A."/>
            <person name="Pangilinan J."/>
            <person name="LaButti K."/>
            <person name="Hainaut M."/>
            <person name="Henrissat B."/>
            <person name="Grigoriev I.V."/>
            <person name="Spatafora J.W."/>
            <person name="Aime M.C."/>
        </authorList>
    </citation>
    <scope>NUCLEOTIDE SEQUENCE [LARGE SCALE GENOMIC DNA]</scope>
    <source>
        <strain evidence="1 2">SA 807</strain>
    </source>
</reference>
<evidence type="ECO:0000313" key="1">
    <source>
        <dbReference type="EMBL" id="PWN52122.1"/>
    </source>
</evidence>
<organism evidence="1 2">
    <name type="scientific">Violaceomyces palustris</name>
    <dbReference type="NCBI Taxonomy" id="1673888"/>
    <lineage>
        <taxon>Eukaryota</taxon>
        <taxon>Fungi</taxon>
        <taxon>Dikarya</taxon>
        <taxon>Basidiomycota</taxon>
        <taxon>Ustilaginomycotina</taxon>
        <taxon>Ustilaginomycetes</taxon>
        <taxon>Violaceomycetales</taxon>
        <taxon>Violaceomycetaceae</taxon>
        <taxon>Violaceomyces</taxon>
    </lineage>
</organism>
<gene>
    <name evidence="1" type="ORF">IE53DRAFT_312700</name>
</gene>
<name>A0ACD0P282_9BASI</name>
<dbReference type="Proteomes" id="UP000245626">
    <property type="component" value="Unassembled WGS sequence"/>
</dbReference>
<evidence type="ECO:0000313" key="2">
    <source>
        <dbReference type="Proteomes" id="UP000245626"/>
    </source>
</evidence>
<accession>A0ACD0P282</accession>
<protein>
    <submittedName>
        <fullName evidence="1">Uncharacterized protein</fullName>
    </submittedName>
</protein>
<dbReference type="EMBL" id="KZ819795">
    <property type="protein sequence ID" value="PWN52122.1"/>
    <property type="molecule type" value="Genomic_DNA"/>
</dbReference>
<keyword evidence="2" id="KW-1185">Reference proteome</keyword>
<proteinExistence type="predicted"/>